<evidence type="ECO:0000313" key="8">
    <source>
        <dbReference type="EMBL" id="CAB5069096.1"/>
    </source>
</evidence>
<protein>
    <submittedName>
        <fullName evidence="7">Unannotated protein</fullName>
    </submittedName>
</protein>
<evidence type="ECO:0000256" key="2">
    <source>
        <dbReference type="ARBA" id="ARBA00022618"/>
    </source>
</evidence>
<dbReference type="EMBL" id="CAFBQP010000196">
    <property type="protein sequence ID" value="CAB5069096.1"/>
    <property type="molecule type" value="Genomic_DNA"/>
</dbReference>
<keyword evidence="2" id="KW-0132">Cell division</keyword>
<dbReference type="EMBL" id="CAFBLR010000006">
    <property type="protein sequence ID" value="CAB4859779.1"/>
    <property type="molecule type" value="Genomic_DNA"/>
</dbReference>
<dbReference type="EMBL" id="CAEZXX010000007">
    <property type="protein sequence ID" value="CAB4694700.1"/>
    <property type="molecule type" value="Genomic_DNA"/>
</dbReference>
<dbReference type="InterPro" id="IPR036390">
    <property type="entry name" value="WH_DNA-bd_sf"/>
</dbReference>
<keyword evidence="3" id="KW-0159">Chromosome partition</keyword>
<dbReference type="EMBL" id="CAEZYY010000025">
    <property type="protein sequence ID" value="CAB4761533.1"/>
    <property type="molecule type" value="Genomic_DNA"/>
</dbReference>
<evidence type="ECO:0000256" key="1">
    <source>
        <dbReference type="ARBA" id="ARBA00022490"/>
    </source>
</evidence>
<dbReference type="InterPro" id="IPR005234">
    <property type="entry name" value="ScpB_csome_segregation"/>
</dbReference>
<dbReference type="GO" id="GO:0051301">
    <property type="term" value="P:cell division"/>
    <property type="evidence" value="ECO:0007669"/>
    <property type="project" value="UniProtKB-KW"/>
</dbReference>
<evidence type="ECO:0000313" key="5">
    <source>
        <dbReference type="EMBL" id="CAB4694700.1"/>
    </source>
</evidence>
<accession>A0A6J7CUJ9</accession>
<dbReference type="GO" id="GO:0051304">
    <property type="term" value="P:chromosome separation"/>
    <property type="evidence" value="ECO:0007669"/>
    <property type="project" value="InterPro"/>
</dbReference>
<dbReference type="SUPFAM" id="SSF46785">
    <property type="entry name" value="Winged helix' DNA-binding domain"/>
    <property type="match status" value="2"/>
</dbReference>
<dbReference type="PANTHER" id="PTHR34298">
    <property type="entry name" value="SEGREGATION AND CONDENSATION PROTEIN B"/>
    <property type="match status" value="1"/>
</dbReference>
<evidence type="ECO:0000313" key="6">
    <source>
        <dbReference type="EMBL" id="CAB4761533.1"/>
    </source>
</evidence>
<reference evidence="7" key="1">
    <citation type="submission" date="2020-05" db="EMBL/GenBank/DDBJ databases">
        <authorList>
            <person name="Chiriac C."/>
            <person name="Salcher M."/>
            <person name="Ghai R."/>
            <person name="Kavagutti S V."/>
        </authorList>
    </citation>
    <scope>NUCLEOTIDE SEQUENCE</scope>
</reference>
<sequence>MENQEIEQLQTSEPESVAGVPEADLVRAIEAILMAATEPVEPALLAQLLEQPAATLNRLCQRLATSYEEEQRGFQMVRVAGGWRYQTHPDMVAQVERFVLDGQRARLSGAALETLAIVAYKQPISRAQIASIRGVDPDGVLRTLQSRGYVDHIARDPGPGQAALWGTTVRFLEKLGLDSLADLPPLAGFVPGADVVEALEHGLRVVPVFETPADHDRPPATA</sequence>
<gene>
    <name evidence="5" type="ORF">UFOPK2602_00222</name>
    <name evidence="6" type="ORF">UFOPK2806_01701</name>
    <name evidence="7" type="ORF">UFOPK3417_00156</name>
    <name evidence="8" type="ORF">UFOPK4306_02680</name>
</gene>
<dbReference type="NCBIfam" id="TIGR00281">
    <property type="entry name" value="SMC-Scp complex subunit ScpB"/>
    <property type="match status" value="1"/>
</dbReference>
<evidence type="ECO:0000313" key="7">
    <source>
        <dbReference type="EMBL" id="CAB4859779.1"/>
    </source>
</evidence>
<dbReference type="AlphaFoldDB" id="A0A6J7CUJ9"/>
<dbReference type="Gene3D" id="1.10.10.10">
    <property type="entry name" value="Winged helix-like DNA-binding domain superfamily/Winged helix DNA-binding domain"/>
    <property type="match status" value="2"/>
</dbReference>
<name>A0A6J7CUJ9_9ZZZZ</name>
<dbReference type="InterPro" id="IPR036388">
    <property type="entry name" value="WH-like_DNA-bd_sf"/>
</dbReference>
<keyword evidence="1" id="KW-0963">Cytoplasm</keyword>
<proteinExistence type="predicted"/>
<evidence type="ECO:0000256" key="3">
    <source>
        <dbReference type="ARBA" id="ARBA00022829"/>
    </source>
</evidence>
<organism evidence="7">
    <name type="scientific">freshwater metagenome</name>
    <dbReference type="NCBI Taxonomy" id="449393"/>
    <lineage>
        <taxon>unclassified sequences</taxon>
        <taxon>metagenomes</taxon>
        <taxon>ecological metagenomes</taxon>
    </lineage>
</organism>
<dbReference type="PANTHER" id="PTHR34298:SF2">
    <property type="entry name" value="SEGREGATION AND CONDENSATION PROTEIN B"/>
    <property type="match status" value="1"/>
</dbReference>
<keyword evidence="4" id="KW-0131">Cell cycle</keyword>
<evidence type="ECO:0000256" key="4">
    <source>
        <dbReference type="ARBA" id="ARBA00023306"/>
    </source>
</evidence>
<dbReference type="Pfam" id="PF04079">
    <property type="entry name" value="SMC_ScpB"/>
    <property type="match status" value="1"/>
</dbReference>